<organism evidence="8 9">
    <name type="scientific">Acaulospora morrowiae</name>
    <dbReference type="NCBI Taxonomy" id="94023"/>
    <lineage>
        <taxon>Eukaryota</taxon>
        <taxon>Fungi</taxon>
        <taxon>Fungi incertae sedis</taxon>
        <taxon>Mucoromycota</taxon>
        <taxon>Glomeromycotina</taxon>
        <taxon>Glomeromycetes</taxon>
        <taxon>Diversisporales</taxon>
        <taxon>Acaulosporaceae</taxon>
        <taxon>Acaulospora</taxon>
    </lineage>
</organism>
<dbReference type="InterPro" id="IPR009914">
    <property type="entry name" value="DPM2"/>
</dbReference>
<dbReference type="PANTHER" id="PTHR15039">
    <property type="entry name" value="DOLICHOL PHOSPHATE-MANNOSE BIOSYNTHESIS REGULATORY PROTEIN"/>
    <property type="match status" value="1"/>
</dbReference>
<feature type="transmembrane region" description="Helical" evidence="7">
    <location>
        <begin position="53"/>
        <end position="74"/>
    </location>
</feature>
<dbReference type="GO" id="GO:0033185">
    <property type="term" value="C:dolichol-phosphate-mannose synthase complex"/>
    <property type="evidence" value="ECO:0007669"/>
    <property type="project" value="TreeGrafter"/>
</dbReference>
<comment type="function">
    <text evidence="7">Regulatory subunit of the dolichol-phosphate mannose (DPM) synthase complex; essential for the ER localization.</text>
</comment>
<comment type="subcellular location">
    <subcellularLocation>
        <location evidence="1 7">Endoplasmic reticulum membrane</location>
        <topology evidence="1 7">Multi-pass membrane protein</topology>
    </subcellularLocation>
</comment>
<dbReference type="Pfam" id="PF07297">
    <property type="entry name" value="DPM2"/>
    <property type="match status" value="1"/>
</dbReference>
<accession>A0A9N9EKX0</accession>
<gene>
    <name evidence="8" type="ORF">AMORRO_LOCUS11184</name>
</gene>
<sequence>ASSGQDKALGATLLLSSVALFLYYTIWALIMPFVDDGHPLHEYFPDRSYAIKIPVVILLVGLTVVFTFLSLVMIKSNSSKKSVKKA</sequence>
<dbReference type="PANTHER" id="PTHR15039:SF11">
    <property type="entry name" value="DOLICHOL PHOSPHATE-MANNOSE BIOSYNTHESIS REGULATORY PROTEIN"/>
    <property type="match status" value="1"/>
</dbReference>
<dbReference type="GO" id="GO:0180047">
    <property type="term" value="P:dolichol phosphate mannose biosynthetic process"/>
    <property type="evidence" value="ECO:0007669"/>
    <property type="project" value="InterPro"/>
</dbReference>
<dbReference type="AlphaFoldDB" id="A0A9N9EKX0"/>
<evidence type="ECO:0000256" key="1">
    <source>
        <dbReference type="ARBA" id="ARBA00004477"/>
    </source>
</evidence>
<proteinExistence type="inferred from homology"/>
<dbReference type="OrthoDB" id="311279at2759"/>
<feature type="non-terminal residue" evidence="8">
    <location>
        <position position="86"/>
    </location>
</feature>
<comment type="similarity">
    <text evidence="2 7">Belongs to the DPM2 family.</text>
</comment>
<dbReference type="GO" id="GO:0005789">
    <property type="term" value="C:endoplasmic reticulum membrane"/>
    <property type="evidence" value="ECO:0007669"/>
    <property type="project" value="UniProtKB-SubCell"/>
</dbReference>
<evidence type="ECO:0000256" key="5">
    <source>
        <dbReference type="ARBA" id="ARBA00022989"/>
    </source>
</evidence>
<keyword evidence="5 7" id="KW-1133">Transmembrane helix</keyword>
<dbReference type="EMBL" id="CAJVPV010013658">
    <property type="protein sequence ID" value="CAG8679546.1"/>
    <property type="molecule type" value="Genomic_DNA"/>
</dbReference>
<dbReference type="GO" id="GO:0006506">
    <property type="term" value="P:GPI anchor biosynthetic process"/>
    <property type="evidence" value="ECO:0007669"/>
    <property type="project" value="TreeGrafter"/>
</dbReference>
<dbReference type="Proteomes" id="UP000789342">
    <property type="component" value="Unassembled WGS sequence"/>
</dbReference>
<evidence type="ECO:0000313" key="9">
    <source>
        <dbReference type="Proteomes" id="UP000789342"/>
    </source>
</evidence>
<evidence type="ECO:0000256" key="4">
    <source>
        <dbReference type="ARBA" id="ARBA00022824"/>
    </source>
</evidence>
<comment type="subunit">
    <text evidence="7">Component of the dolichol-phosphate mannose (DPM) synthase complex.</text>
</comment>
<evidence type="ECO:0000256" key="6">
    <source>
        <dbReference type="ARBA" id="ARBA00023136"/>
    </source>
</evidence>
<evidence type="ECO:0000313" key="8">
    <source>
        <dbReference type="EMBL" id="CAG8679546.1"/>
    </source>
</evidence>
<comment type="pathway">
    <text evidence="7">Protein modification; protein glycosylation.</text>
</comment>
<evidence type="ECO:0000256" key="2">
    <source>
        <dbReference type="ARBA" id="ARBA00005478"/>
    </source>
</evidence>
<protein>
    <recommendedName>
        <fullName evidence="7">Dolichol phosphate-mannose biosynthesis regulatory protein</fullName>
    </recommendedName>
</protein>
<keyword evidence="4 7" id="KW-0256">Endoplasmic reticulum</keyword>
<evidence type="ECO:0000256" key="3">
    <source>
        <dbReference type="ARBA" id="ARBA00022692"/>
    </source>
</evidence>
<feature type="transmembrane region" description="Helical" evidence="7">
    <location>
        <begin position="12"/>
        <end position="33"/>
    </location>
</feature>
<name>A0A9N9EKX0_9GLOM</name>
<reference evidence="8" key="1">
    <citation type="submission" date="2021-06" db="EMBL/GenBank/DDBJ databases">
        <authorList>
            <person name="Kallberg Y."/>
            <person name="Tangrot J."/>
            <person name="Rosling A."/>
        </authorList>
    </citation>
    <scope>NUCLEOTIDE SEQUENCE</scope>
    <source>
        <strain evidence="8">CL551</strain>
    </source>
</reference>
<evidence type="ECO:0000256" key="7">
    <source>
        <dbReference type="RuleBase" id="RU365084"/>
    </source>
</evidence>
<keyword evidence="6 7" id="KW-0472">Membrane</keyword>
<keyword evidence="3 7" id="KW-0812">Transmembrane</keyword>
<dbReference type="GO" id="GO:0030234">
    <property type="term" value="F:enzyme regulator activity"/>
    <property type="evidence" value="ECO:0007669"/>
    <property type="project" value="UniProtKB-UniRule"/>
</dbReference>
<comment type="caution">
    <text evidence="8">The sequence shown here is derived from an EMBL/GenBank/DDBJ whole genome shotgun (WGS) entry which is preliminary data.</text>
</comment>
<keyword evidence="9" id="KW-1185">Reference proteome</keyword>